<protein>
    <submittedName>
        <fullName evidence="2">Class I SAM-dependent methyltransferase</fullName>
    </submittedName>
</protein>
<dbReference type="CDD" id="cd02440">
    <property type="entry name" value="AdoMet_MTases"/>
    <property type="match status" value="1"/>
</dbReference>
<dbReference type="InterPro" id="IPR029063">
    <property type="entry name" value="SAM-dependent_MTases_sf"/>
</dbReference>
<proteinExistence type="predicted"/>
<evidence type="ECO:0000259" key="1">
    <source>
        <dbReference type="Pfam" id="PF08241"/>
    </source>
</evidence>
<dbReference type="EMBL" id="JAFLNA010000009">
    <property type="protein sequence ID" value="MBO0132394.1"/>
    <property type="molecule type" value="Genomic_DNA"/>
</dbReference>
<name>A0ABS3EK88_9HYPH</name>
<dbReference type="PANTHER" id="PTHR43591:SF110">
    <property type="entry name" value="RHODANESE DOMAIN-CONTAINING PROTEIN"/>
    <property type="match status" value="1"/>
</dbReference>
<keyword evidence="3" id="KW-1185">Reference proteome</keyword>
<reference evidence="2 3" key="1">
    <citation type="submission" date="2021-03" db="EMBL/GenBank/DDBJ databases">
        <title>Whole genome sequence of Agrobacterium sp. strain Rnr.</title>
        <authorList>
            <person name="Mafakheri H."/>
            <person name="Taghavi S.M."/>
            <person name="Nemanja K."/>
            <person name="Osdaghi E."/>
        </authorList>
    </citation>
    <scope>NUCLEOTIDE SEQUENCE [LARGE SCALE GENOMIC DNA]</scope>
    <source>
        <strain evidence="2 3">Rnr</strain>
    </source>
</reference>
<organism evidence="2 3">
    <name type="scientific">Agrobacterium burrii</name>
    <dbReference type="NCBI Taxonomy" id="2815339"/>
    <lineage>
        <taxon>Bacteria</taxon>
        <taxon>Pseudomonadati</taxon>
        <taxon>Pseudomonadota</taxon>
        <taxon>Alphaproteobacteria</taxon>
        <taxon>Hyphomicrobiales</taxon>
        <taxon>Rhizobiaceae</taxon>
        <taxon>Rhizobium/Agrobacterium group</taxon>
        <taxon>Agrobacterium</taxon>
        <taxon>Agrobacterium tumefaciens complex</taxon>
    </lineage>
</organism>
<dbReference type="SUPFAM" id="SSF53335">
    <property type="entry name" value="S-adenosyl-L-methionine-dependent methyltransferases"/>
    <property type="match status" value="1"/>
</dbReference>
<dbReference type="Proteomes" id="UP000664699">
    <property type="component" value="Unassembled WGS sequence"/>
</dbReference>
<comment type="caution">
    <text evidence="2">The sequence shown here is derived from an EMBL/GenBank/DDBJ whole genome shotgun (WGS) entry which is preliminary data.</text>
</comment>
<feature type="domain" description="Methyltransferase type 11" evidence="1">
    <location>
        <begin position="67"/>
        <end position="162"/>
    </location>
</feature>
<dbReference type="InterPro" id="IPR013216">
    <property type="entry name" value="Methyltransf_11"/>
</dbReference>
<evidence type="ECO:0000313" key="2">
    <source>
        <dbReference type="EMBL" id="MBO0132394.1"/>
    </source>
</evidence>
<gene>
    <name evidence="2" type="ORF">JZX89_16795</name>
</gene>
<dbReference type="GO" id="GO:0032259">
    <property type="term" value="P:methylation"/>
    <property type="evidence" value="ECO:0007669"/>
    <property type="project" value="UniProtKB-KW"/>
</dbReference>
<sequence length="244" mass="27373">MDNETKTQGSRGARLQAEFDLLADEYRNVHKENIAITGEAPEYFSEYKIADLARWFTRENKPVASILDFGSGIGNSLPYFRSYFPGSEINCADVSARSIEIAQTRFPGNENYLLIDGNVPLPTDSQDVVFSACVFHHIPHDEHLHWLAELCRVTKPGGVLAIYEHNPLNPLTQRAVNTCELDVNAHLIRGGVMRARARKAGWASAQVAYKVFFPSALGKLRPLEKRLEWLALGAQYRMLARKSA</sequence>
<keyword evidence="2" id="KW-0489">Methyltransferase</keyword>
<keyword evidence="2" id="KW-0808">Transferase</keyword>
<dbReference type="PANTHER" id="PTHR43591">
    <property type="entry name" value="METHYLTRANSFERASE"/>
    <property type="match status" value="1"/>
</dbReference>
<dbReference type="GO" id="GO:0008168">
    <property type="term" value="F:methyltransferase activity"/>
    <property type="evidence" value="ECO:0007669"/>
    <property type="project" value="UniProtKB-KW"/>
</dbReference>
<accession>A0ABS3EK88</accession>
<dbReference type="RefSeq" id="WP_153513131.1">
    <property type="nucleotide sequence ID" value="NZ_JAFLNA010000009.1"/>
</dbReference>
<evidence type="ECO:0000313" key="3">
    <source>
        <dbReference type="Proteomes" id="UP000664699"/>
    </source>
</evidence>
<dbReference type="Gene3D" id="3.40.50.150">
    <property type="entry name" value="Vaccinia Virus protein VP39"/>
    <property type="match status" value="1"/>
</dbReference>
<dbReference type="Pfam" id="PF08241">
    <property type="entry name" value="Methyltransf_11"/>
    <property type="match status" value="1"/>
</dbReference>